<dbReference type="Pfam" id="PF13487">
    <property type="entry name" value="HD_5"/>
    <property type="match status" value="1"/>
</dbReference>
<feature type="domain" description="HD-GYP" evidence="1">
    <location>
        <begin position="1"/>
        <end position="143"/>
    </location>
</feature>
<evidence type="ECO:0000259" key="1">
    <source>
        <dbReference type="PROSITE" id="PS51832"/>
    </source>
</evidence>
<proteinExistence type="predicted"/>
<name>A0ABV5W7M2_9BACL</name>
<keyword evidence="3" id="KW-1185">Reference proteome</keyword>
<dbReference type="PANTHER" id="PTHR43155">
    <property type="entry name" value="CYCLIC DI-GMP PHOSPHODIESTERASE PA4108-RELATED"/>
    <property type="match status" value="1"/>
</dbReference>
<protein>
    <submittedName>
        <fullName evidence="2">HD-GYP domain-containing protein</fullName>
        <ecNumber evidence="2">3.1.4.-</ecNumber>
    </submittedName>
</protein>
<reference evidence="2 3" key="1">
    <citation type="submission" date="2024-09" db="EMBL/GenBank/DDBJ databases">
        <authorList>
            <person name="Sun Q."/>
            <person name="Mori K."/>
        </authorList>
    </citation>
    <scope>NUCLEOTIDE SEQUENCE [LARGE SCALE GENOMIC DNA]</scope>
    <source>
        <strain evidence="2 3">JCM 12520</strain>
    </source>
</reference>
<dbReference type="PANTHER" id="PTHR43155:SF2">
    <property type="entry name" value="CYCLIC DI-GMP PHOSPHODIESTERASE PA4108"/>
    <property type="match status" value="1"/>
</dbReference>
<comment type="caution">
    <text evidence="2">The sequence shown here is derived from an EMBL/GenBank/DDBJ whole genome shotgun (WGS) entry which is preliminary data.</text>
</comment>
<dbReference type="Gene3D" id="1.10.3210.10">
    <property type="entry name" value="Hypothetical protein af1432"/>
    <property type="match status" value="1"/>
</dbReference>
<accession>A0ABV5W7M2</accession>
<dbReference type="RefSeq" id="WP_344916621.1">
    <property type="nucleotide sequence ID" value="NZ_BAAAYO010000020.1"/>
</dbReference>
<evidence type="ECO:0000313" key="3">
    <source>
        <dbReference type="Proteomes" id="UP001589619"/>
    </source>
</evidence>
<organism evidence="2 3">
    <name type="scientific">Paenibacillus hodogayensis</name>
    <dbReference type="NCBI Taxonomy" id="279208"/>
    <lineage>
        <taxon>Bacteria</taxon>
        <taxon>Bacillati</taxon>
        <taxon>Bacillota</taxon>
        <taxon>Bacilli</taxon>
        <taxon>Bacillales</taxon>
        <taxon>Paenibacillaceae</taxon>
        <taxon>Paenibacillus</taxon>
    </lineage>
</organism>
<sequence length="199" mass="22338">MGWSPLQADPISREILNKRGPLSPAEFEEVKKHPEYGFQLLKDAPGIPVLSAQCALQHHERVNGSGYPYGLKKHETHSFSQWIGLLETYDSLTHPRAHRDALLPHQAIELLYSGAGTLYDMDKVKLFRNKVSIFPLGLTVQLSSGESGIVSKVFPDYKHRPVVRVLKDRSGTTLKEPYEIDLSRHLSIMIDRVGEASAQ</sequence>
<dbReference type="SUPFAM" id="SSF109604">
    <property type="entry name" value="HD-domain/PDEase-like"/>
    <property type="match status" value="1"/>
</dbReference>
<dbReference type="InterPro" id="IPR037522">
    <property type="entry name" value="HD_GYP_dom"/>
</dbReference>
<dbReference type="PROSITE" id="PS51832">
    <property type="entry name" value="HD_GYP"/>
    <property type="match status" value="1"/>
</dbReference>
<gene>
    <name evidence="2" type="ORF">ACFFNY_33730</name>
</gene>
<keyword evidence="2" id="KW-0378">Hydrolase</keyword>
<dbReference type="GO" id="GO:0016787">
    <property type="term" value="F:hydrolase activity"/>
    <property type="evidence" value="ECO:0007669"/>
    <property type="project" value="UniProtKB-KW"/>
</dbReference>
<dbReference type="EC" id="3.1.4.-" evidence="2"/>
<dbReference type="EMBL" id="JBHMAG010000024">
    <property type="protein sequence ID" value="MFB9756565.1"/>
    <property type="molecule type" value="Genomic_DNA"/>
</dbReference>
<dbReference type="Proteomes" id="UP001589619">
    <property type="component" value="Unassembled WGS sequence"/>
</dbReference>
<evidence type="ECO:0000313" key="2">
    <source>
        <dbReference type="EMBL" id="MFB9756565.1"/>
    </source>
</evidence>